<proteinExistence type="predicted"/>
<dbReference type="InParanoid" id="A0A2H3EXX3"/>
<evidence type="ECO:0000256" key="1">
    <source>
        <dbReference type="SAM" id="Phobius"/>
    </source>
</evidence>
<keyword evidence="1" id="KW-1133">Transmembrane helix</keyword>
<keyword evidence="1" id="KW-0812">Transmembrane</keyword>
<dbReference type="Proteomes" id="UP000217790">
    <property type="component" value="Unassembled WGS sequence"/>
</dbReference>
<dbReference type="STRING" id="47427.A0A2H3EXX3"/>
<name>A0A2H3EXX3_ARMGA</name>
<gene>
    <name evidence="2" type="ORF">ARMGADRAFT_1070675</name>
</gene>
<feature type="transmembrane region" description="Helical" evidence="1">
    <location>
        <begin position="126"/>
        <end position="146"/>
    </location>
</feature>
<dbReference type="OrthoDB" id="10556413at2759"/>
<evidence type="ECO:0000313" key="2">
    <source>
        <dbReference type="EMBL" id="PBL04204.1"/>
    </source>
</evidence>
<evidence type="ECO:0000313" key="3">
    <source>
        <dbReference type="Proteomes" id="UP000217790"/>
    </source>
</evidence>
<keyword evidence="1" id="KW-0472">Membrane</keyword>
<accession>A0A2H3EXX3</accession>
<sequence>MHNDLFVTMDYSLSFSDRQGNTASLNSSASPSISSSASEGNDTIEAEHKVYVSEVFPIIDRSTGPLRQTISNGITRVELDTAIEELQSTLSEFKKINRLALINPFKPIVINPELIVGSQTLLLRSLSYVFATTISVAEATLGLMALMSDTMEKRKANRLWGCGRSSQ</sequence>
<dbReference type="EMBL" id="KZ293644">
    <property type="protein sequence ID" value="PBL04204.1"/>
    <property type="molecule type" value="Genomic_DNA"/>
</dbReference>
<dbReference type="AlphaFoldDB" id="A0A2H3EXX3"/>
<organism evidence="2 3">
    <name type="scientific">Armillaria gallica</name>
    <name type="common">Bulbous honey fungus</name>
    <name type="synonym">Armillaria bulbosa</name>
    <dbReference type="NCBI Taxonomy" id="47427"/>
    <lineage>
        <taxon>Eukaryota</taxon>
        <taxon>Fungi</taxon>
        <taxon>Dikarya</taxon>
        <taxon>Basidiomycota</taxon>
        <taxon>Agaricomycotina</taxon>
        <taxon>Agaricomycetes</taxon>
        <taxon>Agaricomycetidae</taxon>
        <taxon>Agaricales</taxon>
        <taxon>Marasmiineae</taxon>
        <taxon>Physalacriaceae</taxon>
        <taxon>Armillaria</taxon>
    </lineage>
</organism>
<keyword evidence="3" id="KW-1185">Reference proteome</keyword>
<protein>
    <submittedName>
        <fullName evidence="2">Uncharacterized protein</fullName>
    </submittedName>
</protein>
<reference evidence="3" key="1">
    <citation type="journal article" date="2017" name="Nat. Ecol. Evol.">
        <title>Genome expansion and lineage-specific genetic innovations in the forest pathogenic fungi Armillaria.</title>
        <authorList>
            <person name="Sipos G."/>
            <person name="Prasanna A.N."/>
            <person name="Walter M.C."/>
            <person name="O'Connor E."/>
            <person name="Balint B."/>
            <person name="Krizsan K."/>
            <person name="Kiss B."/>
            <person name="Hess J."/>
            <person name="Varga T."/>
            <person name="Slot J."/>
            <person name="Riley R."/>
            <person name="Boka B."/>
            <person name="Rigling D."/>
            <person name="Barry K."/>
            <person name="Lee J."/>
            <person name="Mihaltcheva S."/>
            <person name="LaButti K."/>
            <person name="Lipzen A."/>
            <person name="Waldron R."/>
            <person name="Moloney N.M."/>
            <person name="Sperisen C."/>
            <person name="Kredics L."/>
            <person name="Vagvoelgyi C."/>
            <person name="Patrignani A."/>
            <person name="Fitzpatrick D."/>
            <person name="Nagy I."/>
            <person name="Doyle S."/>
            <person name="Anderson J.B."/>
            <person name="Grigoriev I.V."/>
            <person name="Gueldener U."/>
            <person name="Muensterkoetter M."/>
            <person name="Nagy L.G."/>
        </authorList>
    </citation>
    <scope>NUCLEOTIDE SEQUENCE [LARGE SCALE GENOMIC DNA]</scope>
    <source>
        <strain evidence="3">Ar21-2</strain>
    </source>
</reference>